<reference evidence="5" key="1">
    <citation type="journal article" date="2020" name="Nature">
        <title>Giant virus diversity and host interactions through global metagenomics.</title>
        <authorList>
            <person name="Schulz F."/>
            <person name="Roux S."/>
            <person name="Paez-Espino D."/>
            <person name="Jungbluth S."/>
            <person name="Walsh D.A."/>
            <person name="Denef V.J."/>
            <person name="McMahon K.D."/>
            <person name="Konstantinidis K.T."/>
            <person name="Eloe-Fadrosh E.A."/>
            <person name="Kyrpides N.C."/>
            <person name="Woyke T."/>
        </authorList>
    </citation>
    <scope>NUCLEOTIDE SEQUENCE</scope>
    <source>
        <strain evidence="5">GVMAG-S-1062768-28</strain>
    </source>
</reference>
<dbReference type="InterPro" id="IPR039718">
    <property type="entry name" value="Rrm1"/>
</dbReference>
<dbReference type="Pfam" id="PF00317">
    <property type="entry name" value="Ribonuc_red_lgN"/>
    <property type="match status" value="1"/>
</dbReference>
<dbReference type="PRINTS" id="PR01183">
    <property type="entry name" value="RIBORDTASEM1"/>
</dbReference>
<keyword evidence="3" id="KW-0560">Oxidoreductase</keyword>
<dbReference type="InterPro" id="IPR013509">
    <property type="entry name" value="RNR_lsu_N"/>
</dbReference>
<dbReference type="SUPFAM" id="SSF51998">
    <property type="entry name" value="PFL-like glycyl radical enzymes"/>
    <property type="match status" value="1"/>
</dbReference>
<protein>
    <recommendedName>
        <fullName evidence="2">ribonucleoside-diphosphate reductase</fullName>
        <ecNumber evidence="2">1.17.4.1</ecNumber>
    </recommendedName>
</protein>
<evidence type="ECO:0000256" key="2">
    <source>
        <dbReference type="ARBA" id="ARBA00012274"/>
    </source>
</evidence>
<dbReference type="InterPro" id="IPR008926">
    <property type="entry name" value="RNR_R1-su_N"/>
</dbReference>
<dbReference type="GO" id="GO:0009263">
    <property type="term" value="P:deoxyribonucleotide biosynthetic process"/>
    <property type="evidence" value="ECO:0007669"/>
    <property type="project" value="InterPro"/>
</dbReference>
<dbReference type="NCBIfam" id="TIGR02506">
    <property type="entry name" value="NrdE_NrdA"/>
    <property type="match status" value="1"/>
</dbReference>
<dbReference type="EC" id="1.17.4.1" evidence="2"/>
<dbReference type="EMBL" id="MN740695">
    <property type="protein sequence ID" value="QHU08276.1"/>
    <property type="molecule type" value="Genomic_DNA"/>
</dbReference>
<dbReference type="GO" id="GO:0005971">
    <property type="term" value="C:ribonucleoside-diphosphate reductase complex"/>
    <property type="evidence" value="ECO:0007669"/>
    <property type="project" value="TreeGrafter"/>
</dbReference>
<feature type="domain" description="Ribonucleotide reductase large subunit" evidence="4">
    <location>
        <begin position="610"/>
        <end position="631"/>
    </location>
</feature>
<proteinExistence type="inferred from homology"/>
<name>A0A6C0JTZ0_9ZZZZ</name>
<dbReference type="PROSITE" id="PS00089">
    <property type="entry name" value="RIBORED_LARGE"/>
    <property type="match status" value="1"/>
</dbReference>
<dbReference type="Gene3D" id="3.20.70.20">
    <property type="match status" value="1"/>
</dbReference>
<dbReference type="UniPathway" id="UPA00326"/>
<dbReference type="InterPro" id="IPR013346">
    <property type="entry name" value="NrdE_NrdA_C"/>
</dbReference>
<sequence>MKYTQEQFEEICGPLASDLDVDLSIGPKDSYDIRSLSRYCANNITIGLDWGILGARLALSLIRATAGKTFSESTELLKIYLEKGYYNFVMENSEELDKIPSESHSDHKQAICIGVLEKTYLLKYNKCGNCKKDCPECEKFHIGETPEQMYMRIATFLCMDRNGASSTPETVRQSIEMIKQAYGYLTETKYSHATPTMYNAGLERHQMASCFVMTIEDSLYSIEDHWTYFAEISRNAGGIGFDVSKIRHSFIANAGKSDGVPALLKPYERILDYVDQSKKRKGSAAAYLSIWHIDIEEFIQLKVPVGQSASGNIEGEKKIEDPTPNLFYAIWVPDLFMKRFVADEDWTLFCPKRAPGLTEVWGAEFEKLYIQYEEEGRGIKKVKARKIMEGVYQAHCKAGVPYICYSDRFNECNMQQNVGLIRSSNLCSEIALHTSKDEIATCNLASICLGNFVGGFFKTENGIVLLDNNGNKIQDSSKNREFNWTEFERVVRFVVRIMNNVIDRNYYPERIPQIKYANLKNRPLGIGIQGLANVIAKMELLFDSAEAREFNLKMSQALYYFAVDESAEIARERGAYEAFPGSPYSKGLLHPDLWTPPNGEKARFLPCFDWDRLRNKVKKGVYNSNLISYMPTATSSIIAEQSPCFEAFNFVVGSKTLISGQYTVVCKEFAEDLGRLGVWTPEVCSEIIFDEESEIGSCSGLRVPDSIKNNPLKVARFKFILDKYRTSYEIKPKTGILFGIDRAPFVCQSQSLNWFVGEPNLKKFLKNVEESWYRGAKTGCYYNRGVAGIQARSVSNCTSCSS</sequence>
<evidence type="ECO:0000256" key="3">
    <source>
        <dbReference type="ARBA" id="ARBA00023002"/>
    </source>
</evidence>
<organism evidence="5">
    <name type="scientific">viral metagenome</name>
    <dbReference type="NCBI Taxonomy" id="1070528"/>
    <lineage>
        <taxon>unclassified sequences</taxon>
        <taxon>metagenomes</taxon>
        <taxon>organismal metagenomes</taxon>
    </lineage>
</organism>
<dbReference type="SUPFAM" id="SSF48168">
    <property type="entry name" value="R1 subunit of ribonucleotide reductase, N-terminal domain"/>
    <property type="match status" value="1"/>
</dbReference>
<dbReference type="AlphaFoldDB" id="A0A6C0JTZ0"/>
<dbReference type="PANTHER" id="PTHR11573">
    <property type="entry name" value="RIBONUCLEOSIDE-DIPHOSPHATE REDUCTASE LARGE CHAIN"/>
    <property type="match status" value="1"/>
</dbReference>
<accession>A0A6C0JTZ0</accession>
<dbReference type="GO" id="GO:0004748">
    <property type="term" value="F:ribonucleoside-diphosphate reductase activity, thioredoxin disulfide as acceptor"/>
    <property type="evidence" value="ECO:0007669"/>
    <property type="project" value="UniProtKB-EC"/>
</dbReference>
<comment type="similarity">
    <text evidence="1">Belongs to the ribonucleoside diphosphate reductase large chain family.</text>
</comment>
<dbReference type="Pfam" id="PF02867">
    <property type="entry name" value="Ribonuc_red_lgC"/>
    <property type="match status" value="1"/>
</dbReference>
<evidence type="ECO:0000256" key="1">
    <source>
        <dbReference type="ARBA" id="ARBA00010406"/>
    </source>
</evidence>
<evidence type="ECO:0000313" key="5">
    <source>
        <dbReference type="EMBL" id="QHU08276.1"/>
    </source>
</evidence>
<evidence type="ECO:0000259" key="4">
    <source>
        <dbReference type="PROSITE" id="PS00089"/>
    </source>
</evidence>
<dbReference type="PANTHER" id="PTHR11573:SF6">
    <property type="entry name" value="RIBONUCLEOSIDE-DIPHOSPHATE REDUCTASE LARGE SUBUNIT"/>
    <property type="match status" value="1"/>
</dbReference>
<dbReference type="GO" id="GO:0005524">
    <property type="term" value="F:ATP binding"/>
    <property type="evidence" value="ECO:0007669"/>
    <property type="project" value="InterPro"/>
</dbReference>
<dbReference type="InterPro" id="IPR000788">
    <property type="entry name" value="RNR_lg_C"/>
</dbReference>